<dbReference type="RefSeq" id="WP_242515947.1">
    <property type="nucleotide sequence ID" value="NZ_CP012670.1"/>
</dbReference>
<gene>
    <name evidence="2" type="ORF">SOCEGT47_013470</name>
</gene>
<dbReference type="GO" id="GO:0003677">
    <property type="term" value="F:DNA binding"/>
    <property type="evidence" value="ECO:0007669"/>
    <property type="project" value="InterPro"/>
</dbReference>
<feature type="compositionally biased region" description="Basic and acidic residues" evidence="1">
    <location>
        <begin position="303"/>
        <end position="334"/>
    </location>
</feature>
<evidence type="ECO:0000256" key="1">
    <source>
        <dbReference type="SAM" id="MobiDB-lite"/>
    </source>
</evidence>
<reference evidence="2 3" key="1">
    <citation type="submission" date="2015-09" db="EMBL/GenBank/DDBJ databases">
        <title>Sorangium comparison.</title>
        <authorList>
            <person name="Zaburannyi N."/>
            <person name="Bunk B."/>
            <person name="Overmann J."/>
            <person name="Mueller R."/>
        </authorList>
    </citation>
    <scope>NUCLEOTIDE SEQUENCE [LARGE SCALE GENOMIC DNA]</scope>
    <source>
        <strain evidence="2 3">So ceGT47</strain>
    </source>
</reference>
<feature type="region of interest" description="Disordered" evidence="1">
    <location>
        <begin position="227"/>
        <end position="362"/>
    </location>
</feature>
<feature type="region of interest" description="Disordered" evidence="1">
    <location>
        <begin position="377"/>
        <end position="406"/>
    </location>
</feature>
<proteinExistence type="predicted"/>
<feature type="compositionally biased region" description="Low complexity" evidence="1">
    <location>
        <begin position="233"/>
        <end position="249"/>
    </location>
</feature>
<accession>A0A4P2PWC8</accession>
<evidence type="ECO:0000313" key="2">
    <source>
        <dbReference type="EMBL" id="AUX20871.1"/>
    </source>
</evidence>
<dbReference type="EMBL" id="CP012670">
    <property type="protein sequence ID" value="AUX20871.1"/>
    <property type="molecule type" value="Genomic_DNA"/>
</dbReference>
<dbReference type="Proteomes" id="UP000295781">
    <property type="component" value="Chromosome"/>
</dbReference>
<dbReference type="SUPFAM" id="SSF47413">
    <property type="entry name" value="lambda repressor-like DNA-binding domains"/>
    <property type="match status" value="1"/>
</dbReference>
<feature type="compositionally biased region" description="Basic residues" evidence="1">
    <location>
        <begin position="397"/>
        <end position="406"/>
    </location>
</feature>
<name>A0A4P2PWC8_SORCE</name>
<dbReference type="Gene3D" id="1.10.260.40">
    <property type="entry name" value="lambda repressor-like DNA-binding domains"/>
    <property type="match status" value="1"/>
</dbReference>
<sequence length="406" mass="44073">MEQILDVMLPMTPVGVAILACVAFGFALSAREALGKERGLRSAAEKARAAAVKTLATNKDWEIAEIGRFRRLLDCHIDAIIAEATEFRDRNVPSPGKILEGLCGWNADWKRDLARCAELRPTDVDRLLKDDLPLTPLLARRLEAFTGAPARYWEYLHRLVEYRAETEQTVVIHLGEAAQARERSARVPASAVGSTPAAAPPPQGAAPLAGRRPALDLVADGSTVLEPAPVPWSASSTATQQLASRSTASPDGPPTVRRPAVELPSPVVPHPGAYRSGDARRASPSASAAPPERRRAQRIGAVSDRDRARRDAHGHSDPTRGRAGDRDRLDRDRTLAAQRHPARRRQQPHLVLEAEHPGGRGDVSVTARYRACFRGRAPVSPEDVPRRAALAGTARGPRTRPGRPRR</sequence>
<protein>
    <submittedName>
        <fullName evidence="2">Uncharacterized protein</fullName>
    </submittedName>
</protein>
<evidence type="ECO:0000313" key="3">
    <source>
        <dbReference type="Proteomes" id="UP000295781"/>
    </source>
</evidence>
<organism evidence="2 3">
    <name type="scientific">Sorangium cellulosum</name>
    <name type="common">Polyangium cellulosum</name>
    <dbReference type="NCBI Taxonomy" id="56"/>
    <lineage>
        <taxon>Bacteria</taxon>
        <taxon>Pseudomonadati</taxon>
        <taxon>Myxococcota</taxon>
        <taxon>Polyangia</taxon>
        <taxon>Polyangiales</taxon>
        <taxon>Polyangiaceae</taxon>
        <taxon>Sorangium</taxon>
    </lineage>
</organism>
<dbReference type="AlphaFoldDB" id="A0A4P2PWC8"/>
<dbReference type="InterPro" id="IPR010982">
    <property type="entry name" value="Lambda_DNA-bd_dom_sf"/>
</dbReference>
<feature type="region of interest" description="Disordered" evidence="1">
    <location>
        <begin position="182"/>
        <end position="209"/>
    </location>
</feature>